<comment type="caution">
    <text evidence="2">The sequence shown here is derived from an EMBL/GenBank/DDBJ whole genome shotgun (WGS) entry which is preliminary data.</text>
</comment>
<dbReference type="EMBL" id="JRRC01029339">
    <property type="protein sequence ID" value="KHF98131.1"/>
    <property type="molecule type" value="Genomic_DNA"/>
</dbReference>
<name>A0A0B0MCN5_GOSAR</name>
<organism evidence="2 3">
    <name type="scientific">Gossypium arboreum</name>
    <name type="common">Tree cotton</name>
    <name type="synonym">Gossypium nanking</name>
    <dbReference type="NCBI Taxonomy" id="29729"/>
    <lineage>
        <taxon>Eukaryota</taxon>
        <taxon>Viridiplantae</taxon>
        <taxon>Streptophyta</taxon>
        <taxon>Embryophyta</taxon>
        <taxon>Tracheophyta</taxon>
        <taxon>Spermatophyta</taxon>
        <taxon>Magnoliopsida</taxon>
        <taxon>eudicotyledons</taxon>
        <taxon>Gunneridae</taxon>
        <taxon>Pentapetalae</taxon>
        <taxon>rosids</taxon>
        <taxon>malvids</taxon>
        <taxon>Malvales</taxon>
        <taxon>Malvaceae</taxon>
        <taxon>Malvoideae</taxon>
        <taxon>Gossypium</taxon>
    </lineage>
</organism>
<dbReference type="AlphaFoldDB" id="A0A0B0MCN5"/>
<protein>
    <submittedName>
        <fullName evidence="2">E3 ubiquitin-protein ligase MIB2</fullName>
    </submittedName>
</protein>
<proteinExistence type="predicted"/>
<sequence length="76" mass="8500">MACNPACASAANRDDISEWMTIFDAKIPPPTSRTIINQSPQQKSRHCSLIPQLKTQYLPHSDDTEGNERLQPLSYA</sequence>
<accession>A0A0B0MCN5</accession>
<feature type="region of interest" description="Disordered" evidence="1">
    <location>
        <begin position="55"/>
        <end position="76"/>
    </location>
</feature>
<reference evidence="3" key="1">
    <citation type="submission" date="2014-09" db="EMBL/GenBank/DDBJ databases">
        <authorList>
            <person name="Mudge J."/>
            <person name="Ramaraj T."/>
            <person name="Lindquist I.E."/>
            <person name="Bharti A.K."/>
            <person name="Sundararajan A."/>
            <person name="Cameron C.T."/>
            <person name="Woodward J.E."/>
            <person name="May G.D."/>
            <person name="Brubaker C."/>
            <person name="Broadhvest J."/>
            <person name="Wilkins T.A."/>
        </authorList>
    </citation>
    <scope>NUCLEOTIDE SEQUENCE</scope>
    <source>
        <strain evidence="3">cv. AKA8401</strain>
    </source>
</reference>
<dbReference type="Proteomes" id="UP000032142">
    <property type="component" value="Unassembled WGS sequence"/>
</dbReference>
<evidence type="ECO:0000313" key="3">
    <source>
        <dbReference type="Proteomes" id="UP000032142"/>
    </source>
</evidence>
<keyword evidence="3" id="KW-1185">Reference proteome</keyword>
<evidence type="ECO:0000256" key="1">
    <source>
        <dbReference type="SAM" id="MobiDB-lite"/>
    </source>
</evidence>
<evidence type="ECO:0000313" key="2">
    <source>
        <dbReference type="EMBL" id="KHF98131.1"/>
    </source>
</evidence>
<gene>
    <name evidence="2" type="ORF">F383_37305</name>
</gene>